<dbReference type="AlphaFoldDB" id="A0A6I8TY23"/>
<keyword evidence="3" id="KW-1185">Reference proteome</keyword>
<accession>A0A6I8TY23</accession>
<protein>
    <submittedName>
        <fullName evidence="2">Uncharacterized protein</fullName>
    </submittedName>
</protein>
<feature type="compositionally biased region" description="Acidic residues" evidence="1">
    <location>
        <begin position="132"/>
        <end position="147"/>
    </location>
</feature>
<feature type="region of interest" description="Disordered" evidence="1">
    <location>
        <begin position="1"/>
        <end position="20"/>
    </location>
</feature>
<organism evidence="2 3">
    <name type="scientific">Aedes aegypti</name>
    <name type="common">Yellowfever mosquito</name>
    <name type="synonym">Culex aegypti</name>
    <dbReference type="NCBI Taxonomy" id="7159"/>
    <lineage>
        <taxon>Eukaryota</taxon>
        <taxon>Metazoa</taxon>
        <taxon>Ecdysozoa</taxon>
        <taxon>Arthropoda</taxon>
        <taxon>Hexapoda</taxon>
        <taxon>Insecta</taxon>
        <taxon>Pterygota</taxon>
        <taxon>Neoptera</taxon>
        <taxon>Endopterygota</taxon>
        <taxon>Diptera</taxon>
        <taxon>Nematocera</taxon>
        <taxon>Culicoidea</taxon>
        <taxon>Culicidae</taxon>
        <taxon>Culicinae</taxon>
        <taxon>Aedini</taxon>
        <taxon>Aedes</taxon>
        <taxon>Stegomyia</taxon>
    </lineage>
</organism>
<name>A0A6I8TY23_AEDAE</name>
<evidence type="ECO:0000313" key="3">
    <source>
        <dbReference type="Proteomes" id="UP000008820"/>
    </source>
</evidence>
<reference evidence="2 3" key="1">
    <citation type="submission" date="2017-06" db="EMBL/GenBank/DDBJ databases">
        <title>Aedes aegypti genome working group (AGWG) sequencing and assembly.</title>
        <authorList>
            <consortium name="Aedes aegypti Genome Working Group (AGWG)"/>
            <person name="Matthews B.J."/>
        </authorList>
    </citation>
    <scope>NUCLEOTIDE SEQUENCE [LARGE SCALE GENOMIC DNA]</scope>
    <source>
        <strain evidence="2 3">LVP_AGWG</strain>
    </source>
</reference>
<proteinExistence type="predicted"/>
<feature type="compositionally biased region" description="Basic and acidic residues" evidence="1">
    <location>
        <begin position="1"/>
        <end position="11"/>
    </location>
</feature>
<sequence>MSALVVKEERVSRKRRSSTDLDASCSSVESLLALEGGPGEEVAGVNQQVFRLQRCSTGVGLSPMSEIALNLKDTSLDTPKTGRVSSGVGAGGRERSLGKAISSDFKSMLEAGENSGGGSGGQPELQEPLPNGDDDDNGANNDEVGDETDQRHGASPLSVRGMHLISCLKVLRSIPAVENNH</sequence>
<dbReference type="EnsemblMetazoa" id="AAEL020431-RA">
    <property type="protein sequence ID" value="AAEL020431-PA"/>
    <property type="gene ID" value="AAEL020431"/>
</dbReference>
<feature type="region of interest" description="Disordered" evidence="1">
    <location>
        <begin position="72"/>
        <end position="159"/>
    </location>
</feature>
<dbReference type="OrthoDB" id="10574868at2759"/>
<reference evidence="2" key="2">
    <citation type="submission" date="2020-05" db="UniProtKB">
        <authorList>
            <consortium name="EnsemblMetazoa"/>
        </authorList>
    </citation>
    <scope>IDENTIFICATION</scope>
    <source>
        <strain evidence="2">LVP_AGWG</strain>
    </source>
</reference>
<evidence type="ECO:0000313" key="2">
    <source>
        <dbReference type="EnsemblMetazoa" id="AAEL020431-PA"/>
    </source>
</evidence>
<gene>
    <name evidence="2" type="primary">110674320</name>
</gene>
<dbReference type="Proteomes" id="UP000008820">
    <property type="component" value="Chromosome 1"/>
</dbReference>
<dbReference type="InParanoid" id="A0A6I8TY23"/>
<evidence type="ECO:0000256" key="1">
    <source>
        <dbReference type="SAM" id="MobiDB-lite"/>
    </source>
</evidence>